<evidence type="ECO:0000256" key="5">
    <source>
        <dbReference type="ARBA" id="ARBA00022989"/>
    </source>
</evidence>
<dbReference type="RefSeq" id="WP_075124308.1">
    <property type="nucleotide sequence ID" value="NZ_MSIE01000005.1"/>
</dbReference>
<accession>A0A1Q8CWS7</accession>
<dbReference type="OrthoDB" id="5191770at2"/>
<dbReference type="Pfam" id="PF03994">
    <property type="entry name" value="DUF350"/>
    <property type="match status" value="1"/>
</dbReference>
<feature type="transmembrane region" description="Helical" evidence="7">
    <location>
        <begin position="121"/>
        <end position="140"/>
    </location>
</feature>
<evidence type="ECO:0000256" key="3">
    <source>
        <dbReference type="ARBA" id="ARBA00022475"/>
    </source>
</evidence>
<keyword evidence="4 7" id="KW-0812">Transmembrane</keyword>
<organism evidence="8 9">
    <name type="scientific">Actinophytocola xanthii</name>
    <dbReference type="NCBI Taxonomy" id="1912961"/>
    <lineage>
        <taxon>Bacteria</taxon>
        <taxon>Bacillati</taxon>
        <taxon>Actinomycetota</taxon>
        <taxon>Actinomycetes</taxon>
        <taxon>Pseudonocardiales</taxon>
        <taxon>Pseudonocardiaceae</taxon>
    </lineage>
</organism>
<evidence type="ECO:0000256" key="7">
    <source>
        <dbReference type="SAM" id="Phobius"/>
    </source>
</evidence>
<keyword evidence="9" id="KW-1185">Reference proteome</keyword>
<evidence type="ECO:0000256" key="4">
    <source>
        <dbReference type="ARBA" id="ARBA00022692"/>
    </source>
</evidence>
<evidence type="ECO:0000313" key="8">
    <source>
        <dbReference type="EMBL" id="OLF18824.1"/>
    </source>
</evidence>
<proteinExistence type="inferred from homology"/>
<dbReference type="AlphaFoldDB" id="A0A1Q8CWS7"/>
<evidence type="ECO:0000256" key="1">
    <source>
        <dbReference type="ARBA" id="ARBA00004651"/>
    </source>
</evidence>
<feature type="transmembrane region" description="Helical" evidence="7">
    <location>
        <begin position="83"/>
        <end position="101"/>
    </location>
</feature>
<evidence type="ECO:0000256" key="2">
    <source>
        <dbReference type="ARBA" id="ARBA00005779"/>
    </source>
</evidence>
<comment type="similarity">
    <text evidence="2">Belongs to the UPF0719 family.</text>
</comment>
<reference evidence="8 9" key="1">
    <citation type="submission" date="2016-12" db="EMBL/GenBank/DDBJ databases">
        <title>The draft genome sequence of Actinophytocola sp. 11-183.</title>
        <authorList>
            <person name="Wang W."/>
            <person name="Yuan L."/>
        </authorList>
    </citation>
    <scope>NUCLEOTIDE SEQUENCE [LARGE SCALE GENOMIC DNA]</scope>
    <source>
        <strain evidence="8 9">11-183</strain>
    </source>
</reference>
<feature type="transmembrane region" description="Helical" evidence="7">
    <location>
        <begin position="51"/>
        <end position="71"/>
    </location>
</feature>
<comment type="caution">
    <text evidence="8">The sequence shown here is derived from an EMBL/GenBank/DDBJ whole genome shotgun (WGS) entry which is preliminary data.</text>
</comment>
<gene>
    <name evidence="8" type="ORF">BU204_04830</name>
</gene>
<evidence type="ECO:0000256" key="6">
    <source>
        <dbReference type="ARBA" id="ARBA00023136"/>
    </source>
</evidence>
<keyword evidence="5 7" id="KW-1133">Transmembrane helix</keyword>
<protein>
    <recommendedName>
        <fullName evidence="10">DUF350 domain-containing protein</fullName>
    </recommendedName>
</protein>
<name>A0A1Q8CWS7_9PSEU</name>
<comment type="subcellular location">
    <subcellularLocation>
        <location evidence="1">Cell membrane</location>
        <topology evidence="1">Multi-pass membrane protein</topology>
    </subcellularLocation>
</comment>
<dbReference type="InterPro" id="IPR007140">
    <property type="entry name" value="DUF350"/>
</dbReference>
<dbReference type="GO" id="GO:0005886">
    <property type="term" value="C:plasma membrane"/>
    <property type="evidence" value="ECO:0007669"/>
    <property type="project" value="UniProtKB-SubCell"/>
</dbReference>
<dbReference type="STRING" id="1912961.BU204_04830"/>
<evidence type="ECO:0008006" key="10">
    <source>
        <dbReference type="Google" id="ProtNLM"/>
    </source>
</evidence>
<keyword evidence="6 7" id="KW-0472">Membrane</keyword>
<dbReference type="EMBL" id="MSIE01000005">
    <property type="protein sequence ID" value="OLF18824.1"/>
    <property type="molecule type" value="Genomic_DNA"/>
</dbReference>
<sequence length="141" mass="14565">MLSDVFSEVGIAATYGLVGLLLMAIGFLLVDLLTPGNLREQVWVQRHRNAAILLASNVLGVGVIVATAIAASENDWAEGLVSTFAYGLLGLVLMGLSFVVIDAVTPGKLGALLMEEQPHPAVYVSGASHLAVSAIVAVAIV</sequence>
<feature type="transmembrane region" description="Helical" evidence="7">
    <location>
        <begin position="12"/>
        <end position="30"/>
    </location>
</feature>
<dbReference type="Proteomes" id="UP000185596">
    <property type="component" value="Unassembled WGS sequence"/>
</dbReference>
<keyword evidence="3" id="KW-1003">Cell membrane</keyword>
<evidence type="ECO:0000313" key="9">
    <source>
        <dbReference type="Proteomes" id="UP000185596"/>
    </source>
</evidence>